<accession>A0A448XAG6</accession>
<dbReference type="AlphaFoldDB" id="A0A448XAG6"/>
<dbReference type="EMBL" id="CAAALY010130088">
    <property type="protein sequence ID" value="VEL32091.1"/>
    <property type="molecule type" value="Genomic_DNA"/>
</dbReference>
<comment type="caution">
    <text evidence="2">The sequence shown here is derived from an EMBL/GenBank/DDBJ whole genome shotgun (WGS) entry which is preliminary data.</text>
</comment>
<dbReference type="Proteomes" id="UP000784294">
    <property type="component" value="Unassembled WGS sequence"/>
</dbReference>
<protein>
    <submittedName>
        <fullName evidence="2">Uncharacterized protein</fullName>
    </submittedName>
</protein>
<organism evidence="2 3">
    <name type="scientific">Protopolystoma xenopodis</name>
    <dbReference type="NCBI Taxonomy" id="117903"/>
    <lineage>
        <taxon>Eukaryota</taxon>
        <taxon>Metazoa</taxon>
        <taxon>Spiralia</taxon>
        <taxon>Lophotrochozoa</taxon>
        <taxon>Platyhelminthes</taxon>
        <taxon>Monogenea</taxon>
        <taxon>Polyopisthocotylea</taxon>
        <taxon>Polystomatidea</taxon>
        <taxon>Polystomatidae</taxon>
        <taxon>Protopolystoma</taxon>
    </lineage>
</organism>
<evidence type="ECO:0000313" key="2">
    <source>
        <dbReference type="EMBL" id="VEL32091.1"/>
    </source>
</evidence>
<feature type="region of interest" description="Disordered" evidence="1">
    <location>
        <begin position="226"/>
        <end position="289"/>
    </location>
</feature>
<feature type="compositionally biased region" description="Basic and acidic residues" evidence="1">
    <location>
        <begin position="237"/>
        <end position="270"/>
    </location>
</feature>
<gene>
    <name evidence="2" type="ORF">PXEA_LOCUS25531</name>
</gene>
<feature type="compositionally biased region" description="Basic and acidic residues" evidence="1">
    <location>
        <begin position="279"/>
        <end position="288"/>
    </location>
</feature>
<reference evidence="2" key="1">
    <citation type="submission" date="2018-11" db="EMBL/GenBank/DDBJ databases">
        <authorList>
            <consortium name="Pathogen Informatics"/>
        </authorList>
    </citation>
    <scope>NUCLEOTIDE SEQUENCE</scope>
</reference>
<name>A0A448XAG6_9PLAT</name>
<sequence>MLPIGGRGGQGYSLFSESSAYLDQRVGLSAAAAEALEELKNNFARMPYYNGWDASLDNSIDLEPSAGTVSNASIELGPEEEFAYYRCPPGFDRVKFTFMRRLLGDEVDSEGGWITLDFDSSKRQFEQPRTQQFCWRSRLRLEDMRGYESNVTKAHVPSASAADQSTPKFNDTFASNVATNITNTTVATSLPSSTVTGADSLTRGSTYLSRVDDMLRLLNLERFERKHKKLPKTTRGQQHEHSNSHASAEHEEKIPVESENSKKSKEMEHTEEMEDPDEERSGQHDWPRGDYCVFTLRSYCPPEM</sequence>
<feature type="non-terminal residue" evidence="2">
    <location>
        <position position="304"/>
    </location>
</feature>
<evidence type="ECO:0000313" key="3">
    <source>
        <dbReference type="Proteomes" id="UP000784294"/>
    </source>
</evidence>
<proteinExistence type="predicted"/>
<keyword evidence="3" id="KW-1185">Reference proteome</keyword>
<evidence type="ECO:0000256" key="1">
    <source>
        <dbReference type="SAM" id="MobiDB-lite"/>
    </source>
</evidence>